<dbReference type="CDD" id="cd17624">
    <property type="entry name" value="REC_OmpR_PmrA-like"/>
    <property type="match status" value="1"/>
</dbReference>
<organism evidence="8 9">
    <name type="scientific">Massilia oculi</name>
    <dbReference type="NCBI Taxonomy" id="945844"/>
    <lineage>
        <taxon>Bacteria</taxon>
        <taxon>Pseudomonadati</taxon>
        <taxon>Pseudomonadota</taxon>
        <taxon>Betaproteobacteria</taxon>
        <taxon>Burkholderiales</taxon>
        <taxon>Oxalobacteraceae</taxon>
        <taxon>Telluria group</taxon>
        <taxon>Massilia</taxon>
    </lineage>
</organism>
<dbReference type="Gene3D" id="1.10.10.10">
    <property type="entry name" value="Winged helix-like DNA-binding domain superfamily/Winged helix DNA-binding domain"/>
    <property type="match status" value="1"/>
</dbReference>
<dbReference type="SMART" id="SM00448">
    <property type="entry name" value="REC"/>
    <property type="match status" value="1"/>
</dbReference>
<dbReference type="PROSITE" id="PS51755">
    <property type="entry name" value="OMPR_PHOB"/>
    <property type="match status" value="1"/>
</dbReference>
<dbReference type="Gene3D" id="6.10.250.690">
    <property type="match status" value="1"/>
</dbReference>
<evidence type="ECO:0000313" key="9">
    <source>
        <dbReference type="Proteomes" id="UP000245820"/>
    </source>
</evidence>
<evidence type="ECO:0000259" key="7">
    <source>
        <dbReference type="PROSITE" id="PS51755"/>
    </source>
</evidence>
<evidence type="ECO:0000313" key="8">
    <source>
        <dbReference type="EMBL" id="AWL06823.1"/>
    </source>
</evidence>
<evidence type="ECO:0000256" key="1">
    <source>
        <dbReference type="ARBA" id="ARBA00023015"/>
    </source>
</evidence>
<dbReference type="KEGG" id="mtim:DIR46_21870"/>
<dbReference type="InterPro" id="IPR039420">
    <property type="entry name" value="WalR-like"/>
</dbReference>
<dbReference type="SMART" id="SM00862">
    <property type="entry name" value="Trans_reg_C"/>
    <property type="match status" value="1"/>
</dbReference>
<sequence length="223" mass="24628">MKILMIEDDLAIGQALLSVFQDEGHTAVWLRLAADAGARIRDESFDAVVLDLGLPDGDGNDVLRLLRADGVRLPVLIISARDSLQDRLKGFDLGADDYLIKPFEIPELLVRLRAIVRRAHGTLEENLWTAGDIVLDENRMAVTRAGQPVTLSKTEFALLLTLMKQANRVLTRVELERRALPAADGQGGQSQTLDVHIFNLRKKIGEGVIRTVRGVGYMVQQDA</sequence>
<dbReference type="InterPro" id="IPR036388">
    <property type="entry name" value="WH-like_DNA-bd_sf"/>
</dbReference>
<dbReference type="InterPro" id="IPR011006">
    <property type="entry name" value="CheY-like_superfamily"/>
</dbReference>
<keyword evidence="2 5" id="KW-0238">DNA-binding</keyword>
<feature type="domain" description="Response regulatory" evidence="6">
    <location>
        <begin position="2"/>
        <end position="116"/>
    </location>
</feature>
<evidence type="ECO:0000259" key="6">
    <source>
        <dbReference type="PROSITE" id="PS50110"/>
    </source>
</evidence>
<gene>
    <name evidence="8" type="ORF">DIR46_21870</name>
</gene>
<dbReference type="EMBL" id="CP029343">
    <property type="protein sequence ID" value="AWL06823.1"/>
    <property type="molecule type" value="Genomic_DNA"/>
</dbReference>
<evidence type="ECO:0000256" key="2">
    <source>
        <dbReference type="ARBA" id="ARBA00023125"/>
    </source>
</evidence>
<keyword evidence="1" id="KW-0805">Transcription regulation</keyword>
<evidence type="ECO:0000256" key="4">
    <source>
        <dbReference type="PROSITE-ProRule" id="PRU00169"/>
    </source>
</evidence>
<dbReference type="SUPFAM" id="SSF52172">
    <property type="entry name" value="CheY-like"/>
    <property type="match status" value="1"/>
</dbReference>
<protein>
    <submittedName>
        <fullName evidence="8">DNA-binding response regulator</fullName>
    </submittedName>
</protein>
<dbReference type="PROSITE" id="PS50110">
    <property type="entry name" value="RESPONSE_REGULATORY"/>
    <property type="match status" value="1"/>
</dbReference>
<dbReference type="Proteomes" id="UP000245820">
    <property type="component" value="Chromosome"/>
</dbReference>
<dbReference type="PANTHER" id="PTHR48111:SF67">
    <property type="entry name" value="TRANSCRIPTIONAL REGULATORY PROTEIN TCTD"/>
    <property type="match status" value="1"/>
</dbReference>
<dbReference type="GO" id="GO:0005829">
    <property type="term" value="C:cytosol"/>
    <property type="evidence" value="ECO:0007669"/>
    <property type="project" value="TreeGrafter"/>
</dbReference>
<dbReference type="GO" id="GO:0006355">
    <property type="term" value="P:regulation of DNA-templated transcription"/>
    <property type="evidence" value="ECO:0007669"/>
    <property type="project" value="InterPro"/>
</dbReference>
<evidence type="ECO:0000256" key="3">
    <source>
        <dbReference type="ARBA" id="ARBA00023163"/>
    </source>
</evidence>
<dbReference type="InterPro" id="IPR016032">
    <property type="entry name" value="Sig_transdc_resp-reg_C-effctor"/>
</dbReference>
<keyword evidence="3" id="KW-0804">Transcription</keyword>
<dbReference type="GO" id="GO:0000976">
    <property type="term" value="F:transcription cis-regulatory region binding"/>
    <property type="evidence" value="ECO:0007669"/>
    <property type="project" value="TreeGrafter"/>
</dbReference>
<accession>A0A2S2DN57</accession>
<dbReference type="PANTHER" id="PTHR48111">
    <property type="entry name" value="REGULATOR OF RPOS"/>
    <property type="match status" value="1"/>
</dbReference>
<dbReference type="GO" id="GO:0000156">
    <property type="term" value="F:phosphorelay response regulator activity"/>
    <property type="evidence" value="ECO:0007669"/>
    <property type="project" value="TreeGrafter"/>
</dbReference>
<dbReference type="GO" id="GO:0032993">
    <property type="term" value="C:protein-DNA complex"/>
    <property type="evidence" value="ECO:0007669"/>
    <property type="project" value="TreeGrafter"/>
</dbReference>
<dbReference type="InterPro" id="IPR001789">
    <property type="entry name" value="Sig_transdc_resp-reg_receiver"/>
</dbReference>
<dbReference type="OrthoDB" id="9802426at2"/>
<keyword evidence="4" id="KW-0597">Phosphoprotein</keyword>
<dbReference type="Pfam" id="PF00072">
    <property type="entry name" value="Response_reg"/>
    <property type="match status" value="1"/>
</dbReference>
<name>A0A2S2DN57_9BURK</name>
<dbReference type="SUPFAM" id="SSF46894">
    <property type="entry name" value="C-terminal effector domain of the bipartite response regulators"/>
    <property type="match status" value="1"/>
</dbReference>
<reference evidence="8 9" key="1">
    <citation type="submission" date="2018-05" db="EMBL/GenBank/DDBJ databases">
        <title>Complete genome sequence of Massilia oculi sp. nov. CCUG 43427T (=DSM 26321T), the type strain of M. oculi, and comparison with genome sequences of other Massilia strains.</title>
        <authorList>
            <person name="Zhu B."/>
        </authorList>
    </citation>
    <scope>NUCLEOTIDE SEQUENCE [LARGE SCALE GENOMIC DNA]</scope>
    <source>
        <strain evidence="8 9">CCUG 43427</strain>
    </source>
</reference>
<dbReference type="Pfam" id="PF00486">
    <property type="entry name" value="Trans_reg_C"/>
    <property type="match status" value="1"/>
</dbReference>
<feature type="DNA-binding region" description="OmpR/PhoB-type" evidence="5">
    <location>
        <begin position="125"/>
        <end position="221"/>
    </location>
</feature>
<evidence type="ECO:0000256" key="5">
    <source>
        <dbReference type="PROSITE-ProRule" id="PRU01091"/>
    </source>
</evidence>
<dbReference type="CDD" id="cd00383">
    <property type="entry name" value="trans_reg_C"/>
    <property type="match status" value="1"/>
</dbReference>
<dbReference type="AlphaFoldDB" id="A0A2S2DN57"/>
<dbReference type="InterPro" id="IPR001867">
    <property type="entry name" value="OmpR/PhoB-type_DNA-bd"/>
</dbReference>
<feature type="modified residue" description="4-aspartylphosphate" evidence="4">
    <location>
        <position position="51"/>
    </location>
</feature>
<proteinExistence type="predicted"/>
<feature type="domain" description="OmpR/PhoB-type" evidence="7">
    <location>
        <begin position="125"/>
        <end position="221"/>
    </location>
</feature>
<keyword evidence="9" id="KW-1185">Reference proteome</keyword>
<dbReference type="Gene3D" id="3.40.50.2300">
    <property type="match status" value="1"/>
</dbReference>